<sequence>MLLLVTAAEYEHRHESARRAREHAIMVSIRERREARAAEAWADAARTLTARRVTRASWPRPIGAHLHPTAA</sequence>
<proteinExistence type="predicted"/>
<dbReference type="AlphaFoldDB" id="A0A7D4TPS1"/>
<dbReference type="EMBL" id="CP054038">
    <property type="protein sequence ID" value="QKJ18484.1"/>
    <property type="molecule type" value="Genomic_DNA"/>
</dbReference>
<organism evidence="1 2">
    <name type="scientific">Microbacterium hominis</name>
    <dbReference type="NCBI Taxonomy" id="162426"/>
    <lineage>
        <taxon>Bacteria</taxon>
        <taxon>Bacillati</taxon>
        <taxon>Actinomycetota</taxon>
        <taxon>Actinomycetes</taxon>
        <taxon>Micrococcales</taxon>
        <taxon>Microbacteriaceae</taxon>
        <taxon>Microbacterium</taxon>
    </lineage>
</organism>
<gene>
    <name evidence="1" type="ORF">HQM25_03160</name>
</gene>
<reference evidence="1 2" key="1">
    <citation type="submission" date="2020-05" db="EMBL/GenBank/DDBJ databases">
        <title>Strain PA2F3 complete genome.</title>
        <authorList>
            <person name="Kim Y.-S."/>
            <person name="Kim S.-J."/>
            <person name="Jung H.-k."/>
            <person name="Kim S.-E."/>
            <person name="Kim K.-H."/>
        </authorList>
    </citation>
    <scope>NUCLEOTIDE SEQUENCE [LARGE SCALE GENOMIC DNA]</scope>
    <source>
        <strain evidence="1 2">PA2F3</strain>
    </source>
</reference>
<evidence type="ECO:0000313" key="1">
    <source>
        <dbReference type="EMBL" id="QKJ18484.1"/>
    </source>
</evidence>
<dbReference type="Proteomes" id="UP000502498">
    <property type="component" value="Chromosome"/>
</dbReference>
<name>A0A7D4TPS1_9MICO</name>
<dbReference type="RefSeq" id="WP_172988926.1">
    <property type="nucleotide sequence ID" value="NZ_CP054038.1"/>
</dbReference>
<evidence type="ECO:0000313" key="2">
    <source>
        <dbReference type="Proteomes" id="UP000502498"/>
    </source>
</evidence>
<accession>A0A7D4TPS1</accession>
<protein>
    <submittedName>
        <fullName evidence="1">Uncharacterized protein</fullName>
    </submittedName>
</protein>